<keyword evidence="14 18" id="KW-1133">Transmembrane helix</keyword>
<dbReference type="KEGG" id="ppp:112283867"/>
<feature type="transmembrane region" description="Helical" evidence="18">
    <location>
        <begin position="448"/>
        <end position="469"/>
    </location>
</feature>
<dbReference type="FunFam" id="3.80.10.10:FF:000299">
    <property type="entry name" value="Piriformospora indica-insensitive protein 2"/>
    <property type="match status" value="1"/>
</dbReference>
<evidence type="ECO:0000256" key="12">
    <source>
        <dbReference type="ARBA" id="ARBA00022777"/>
    </source>
</evidence>
<evidence type="ECO:0000256" key="9">
    <source>
        <dbReference type="ARBA" id="ARBA00022729"/>
    </source>
</evidence>
<dbReference type="SUPFAM" id="SSF56112">
    <property type="entry name" value="Protein kinase-like (PK-like)"/>
    <property type="match status" value="1"/>
</dbReference>
<dbReference type="STRING" id="3218.A0A2K1KFV3"/>
<dbReference type="Gene3D" id="3.80.10.10">
    <property type="entry name" value="Ribonuclease Inhibitor"/>
    <property type="match status" value="2"/>
</dbReference>
<reference evidence="20 22" key="2">
    <citation type="journal article" date="2018" name="Plant J.">
        <title>The Physcomitrella patens chromosome-scale assembly reveals moss genome structure and evolution.</title>
        <authorList>
            <person name="Lang D."/>
            <person name="Ullrich K.K."/>
            <person name="Murat F."/>
            <person name="Fuchs J."/>
            <person name="Jenkins J."/>
            <person name="Haas F.B."/>
            <person name="Piednoel M."/>
            <person name="Gundlach H."/>
            <person name="Van Bel M."/>
            <person name="Meyberg R."/>
            <person name="Vives C."/>
            <person name="Morata J."/>
            <person name="Symeonidi A."/>
            <person name="Hiss M."/>
            <person name="Muchero W."/>
            <person name="Kamisugi Y."/>
            <person name="Saleh O."/>
            <person name="Blanc G."/>
            <person name="Decker E.L."/>
            <person name="van Gessel N."/>
            <person name="Grimwood J."/>
            <person name="Hayes R.D."/>
            <person name="Graham S.W."/>
            <person name="Gunter L.E."/>
            <person name="McDaniel S.F."/>
            <person name="Hoernstein S.N.W."/>
            <person name="Larsson A."/>
            <person name="Li F.W."/>
            <person name="Perroud P.F."/>
            <person name="Phillips J."/>
            <person name="Ranjan P."/>
            <person name="Rokshar D.S."/>
            <person name="Rothfels C.J."/>
            <person name="Schneider L."/>
            <person name="Shu S."/>
            <person name="Stevenson D.W."/>
            <person name="Thummler F."/>
            <person name="Tillich M."/>
            <person name="Villarreal Aguilar J.C."/>
            <person name="Widiez T."/>
            <person name="Wong G.K."/>
            <person name="Wymore A."/>
            <person name="Zhang Y."/>
            <person name="Zimmer A.D."/>
            <person name="Quatrano R.S."/>
            <person name="Mayer K.F.X."/>
            <person name="Goodstein D."/>
            <person name="Casacuberta J.M."/>
            <person name="Vandepoele K."/>
            <person name="Reski R."/>
            <person name="Cuming A.C."/>
            <person name="Tuskan G.A."/>
            <person name="Maumus F."/>
            <person name="Salse J."/>
            <person name="Schmutz J."/>
            <person name="Rensing S.A."/>
        </authorList>
    </citation>
    <scope>NUCLEOTIDE SEQUENCE [LARGE SCALE GENOMIC DNA]</scope>
    <source>
        <strain evidence="21 22">cv. Gransden 2004</strain>
    </source>
</reference>
<sequence length="850" mass="93188">MERTCFVVCRVSASMEWKSVMDQTAQKSYWSSFLFCHRRRLWPSLLWLWAAAVALLSGFGTSQGINACNRINVTTDSSEVNALRAIYRGFLLPSPGDLPGWIEGGDPCGVGGKEGWRGVACQSIINGPCSTTVSGLQLTNLNLKGSLAKEIGNLKNLSILSIAYNPSLMGPIPSSVGNLTNVVVLDLNDNGFSGNIPSLARCKSLQALDLSGNKLNGTISEWLGNLTQLQRLDLSNNQLTGSLPVSSLNNLKNVVHIAISNNNLTGTLDNFSTPISLRTLNVSNNHFSGTMSFLKNESQLAVLDLSRNEISGVLPDMTTPGLQQIYMASNKLNGNISSAFLNSPNLQYLSLDYNQISGTLDLPPLQNFSRLQAMSLLNNSITNVGFPASSMLSAADLSVSNLLFLSGNPYCSNPQTDLLLQICRSNSSQRLIRSIVTVVHSTSNINRLLVILVIIAAFFGMLVAIISMIEVRRLLKKIQSLRENQQDTDKVDVQVQPILYSYTELKAATEDFSDWSRLGQGGFGVVFKGVLSDGTALAVKQLTNSELTLEAFLNEVVTISSVKHRNLISLKGCCVQGDQRVLVYEYVENNNLAEALWDAPSKGGRELDWSTRFNIILGVARGLTHLHHVASPPIIHRDIKASNILLDTKFEPKIGDVGLALLFPTLDNDRSHLSGNLSGTKGYLAPEYVAYGHVSEKSDVFSFGILVLEIISGRKNINLRLPAEQRYILEWAWKMYEADKLLDFIDPKLVDRSRDEEIKQVMKLGLACVLYAPERRPTFSDIVSMMVGRSPYLGTICRDEEFSKEEVDTMFATVQDSALTRVDEDIPLLVGLPTASASGAFIELGKLKPR</sequence>
<keyword evidence="8 18" id="KW-0812">Transmembrane</keyword>
<organism evidence="20">
    <name type="scientific">Physcomitrium patens</name>
    <name type="common">Spreading-leaved earth moss</name>
    <name type="synonym">Physcomitrella patens</name>
    <dbReference type="NCBI Taxonomy" id="3218"/>
    <lineage>
        <taxon>Eukaryota</taxon>
        <taxon>Viridiplantae</taxon>
        <taxon>Streptophyta</taxon>
        <taxon>Embryophyta</taxon>
        <taxon>Bryophyta</taxon>
        <taxon>Bryophytina</taxon>
        <taxon>Bryopsida</taxon>
        <taxon>Funariidae</taxon>
        <taxon>Funariales</taxon>
        <taxon>Funariaceae</taxon>
        <taxon>Physcomitrium</taxon>
    </lineage>
</organism>
<keyword evidence="16" id="KW-0325">Glycoprotein</keyword>
<dbReference type="GeneID" id="112283867"/>
<name>A0A2K1KFV3_PHYPA</name>
<dbReference type="GO" id="GO:0045088">
    <property type="term" value="P:regulation of innate immune response"/>
    <property type="evidence" value="ECO:0000318"/>
    <property type="project" value="GO_Central"/>
</dbReference>
<comment type="subcellular location">
    <subcellularLocation>
        <location evidence="1">Cell membrane</location>
    </subcellularLocation>
    <subcellularLocation>
        <location evidence="2">Membrane</location>
        <topology evidence="2">Single-pass type I membrane protein</topology>
    </subcellularLocation>
</comment>
<evidence type="ECO:0000256" key="7">
    <source>
        <dbReference type="ARBA" id="ARBA00022679"/>
    </source>
</evidence>
<evidence type="ECO:0000256" key="4">
    <source>
        <dbReference type="ARBA" id="ARBA00022475"/>
    </source>
</evidence>
<dbReference type="PROSITE" id="PS51450">
    <property type="entry name" value="LRR"/>
    <property type="match status" value="2"/>
</dbReference>
<dbReference type="InterPro" id="IPR032675">
    <property type="entry name" value="LRR_dom_sf"/>
</dbReference>
<dbReference type="InterPro" id="IPR013210">
    <property type="entry name" value="LRR_N_plant-typ"/>
</dbReference>
<keyword evidence="10" id="KW-0677">Repeat</keyword>
<dbReference type="PROSITE" id="PS00108">
    <property type="entry name" value="PROTEIN_KINASE_ST"/>
    <property type="match status" value="1"/>
</dbReference>
<evidence type="ECO:0000256" key="17">
    <source>
        <dbReference type="PROSITE-ProRule" id="PRU10141"/>
    </source>
</evidence>
<dbReference type="Gramene" id="Pp3c6_16010V3.3">
    <property type="protein sequence ID" value="Pp3c6_16010V3.3"/>
    <property type="gene ID" value="Pp3c6_16010"/>
</dbReference>
<evidence type="ECO:0000256" key="14">
    <source>
        <dbReference type="ARBA" id="ARBA00022989"/>
    </source>
</evidence>
<dbReference type="InterPro" id="IPR001611">
    <property type="entry name" value="Leu-rich_rpt"/>
</dbReference>
<dbReference type="SUPFAM" id="SSF52058">
    <property type="entry name" value="L domain-like"/>
    <property type="match status" value="1"/>
</dbReference>
<dbReference type="InterPro" id="IPR008271">
    <property type="entry name" value="Ser/Thr_kinase_AS"/>
</dbReference>
<dbReference type="SMART" id="SM00220">
    <property type="entry name" value="S_TKc"/>
    <property type="match status" value="1"/>
</dbReference>
<dbReference type="Pfam" id="PF08263">
    <property type="entry name" value="LRRNT_2"/>
    <property type="match status" value="1"/>
</dbReference>
<dbReference type="InterPro" id="IPR000719">
    <property type="entry name" value="Prot_kinase_dom"/>
</dbReference>
<keyword evidence="5" id="KW-0723">Serine/threonine-protein kinase</keyword>
<evidence type="ECO:0000256" key="10">
    <source>
        <dbReference type="ARBA" id="ARBA00022737"/>
    </source>
</evidence>
<evidence type="ECO:0000256" key="15">
    <source>
        <dbReference type="ARBA" id="ARBA00023136"/>
    </source>
</evidence>
<gene>
    <name evidence="21" type="primary">LOC112283867</name>
    <name evidence="20" type="ORF">PHYPA_009013</name>
</gene>
<evidence type="ECO:0000256" key="18">
    <source>
        <dbReference type="SAM" id="Phobius"/>
    </source>
</evidence>
<evidence type="ECO:0000256" key="3">
    <source>
        <dbReference type="ARBA" id="ARBA00008684"/>
    </source>
</evidence>
<dbReference type="OrthoDB" id="544199at2759"/>
<dbReference type="Pfam" id="PF07714">
    <property type="entry name" value="PK_Tyr_Ser-Thr"/>
    <property type="match status" value="1"/>
</dbReference>
<keyword evidence="15 18" id="KW-0472">Membrane</keyword>
<keyword evidence="6" id="KW-0433">Leucine-rich repeat</keyword>
<dbReference type="PROSITE" id="PS50011">
    <property type="entry name" value="PROTEIN_KINASE_DOM"/>
    <property type="match status" value="1"/>
</dbReference>
<dbReference type="Proteomes" id="UP000006727">
    <property type="component" value="Chromosome 6"/>
</dbReference>
<evidence type="ECO:0000256" key="1">
    <source>
        <dbReference type="ARBA" id="ARBA00004236"/>
    </source>
</evidence>
<accession>A0A2K1KFV3</accession>
<dbReference type="PANTHER" id="PTHR48006">
    <property type="entry name" value="LEUCINE-RICH REPEAT-CONTAINING PROTEIN DDB_G0281931-RELATED"/>
    <property type="match status" value="1"/>
</dbReference>
<dbReference type="EMBL" id="ABEU02000006">
    <property type="protein sequence ID" value="PNR52639.1"/>
    <property type="molecule type" value="Genomic_DNA"/>
</dbReference>
<evidence type="ECO:0000256" key="11">
    <source>
        <dbReference type="ARBA" id="ARBA00022741"/>
    </source>
</evidence>
<dbReference type="GO" id="GO:0005524">
    <property type="term" value="F:ATP binding"/>
    <property type="evidence" value="ECO:0007669"/>
    <property type="project" value="UniProtKB-UniRule"/>
</dbReference>
<dbReference type="InterPro" id="IPR001245">
    <property type="entry name" value="Ser-Thr/Tyr_kinase_cat_dom"/>
</dbReference>
<dbReference type="Gene3D" id="1.10.510.10">
    <property type="entry name" value="Transferase(Phosphotransferase) domain 1"/>
    <property type="match status" value="1"/>
</dbReference>
<protein>
    <recommendedName>
        <fullName evidence="19">Protein kinase domain-containing protein</fullName>
    </recommendedName>
</protein>
<dbReference type="InterPro" id="IPR017441">
    <property type="entry name" value="Protein_kinase_ATP_BS"/>
</dbReference>
<dbReference type="Gene3D" id="3.30.200.20">
    <property type="entry name" value="Phosphorylase Kinase, domain 1"/>
    <property type="match status" value="1"/>
</dbReference>
<keyword evidence="12" id="KW-0418">Kinase</keyword>
<dbReference type="PANTHER" id="PTHR48006:SF34">
    <property type="entry name" value="OS08G0203700 PROTEIN"/>
    <property type="match status" value="1"/>
</dbReference>
<evidence type="ECO:0000256" key="16">
    <source>
        <dbReference type="ARBA" id="ARBA00023180"/>
    </source>
</evidence>
<dbReference type="GO" id="GO:0004672">
    <property type="term" value="F:protein kinase activity"/>
    <property type="evidence" value="ECO:0000318"/>
    <property type="project" value="GO_Central"/>
</dbReference>
<dbReference type="EnsemblPlants" id="Pp3c6_16010V3.1">
    <property type="protein sequence ID" value="Pp3c6_16010V3.1"/>
    <property type="gene ID" value="Pp3c6_16010"/>
</dbReference>
<evidence type="ECO:0000256" key="13">
    <source>
        <dbReference type="ARBA" id="ARBA00022840"/>
    </source>
</evidence>
<evidence type="ECO:0000313" key="21">
    <source>
        <dbReference type="EnsemblPlants" id="Pp3c6_16010V3.1"/>
    </source>
</evidence>
<evidence type="ECO:0000256" key="2">
    <source>
        <dbReference type="ARBA" id="ARBA00004479"/>
    </source>
</evidence>
<dbReference type="RefSeq" id="XP_024378906.1">
    <property type="nucleotide sequence ID" value="XM_024523138.2"/>
</dbReference>
<comment type="similarity">
    <text evidence="3">Belongs to the protein kinase superfamily. Ser/Thr protein kinase family.</text>
</comment>
<evidence type="ECO:0000313" key="20">
    <source>
        <dbReference type="EMBL" id="PNR52639.1"/>
    </source>
</evidence>
<dbReference type="InterPro" id="IPR051824">
    <property type="entry name" value="LRR_Rcpt-Like_S/T_Kinase"/>
</dbReference>
<dbReference type="InterPro" id="IPR055414">
    <property type="entry name" value="LRR_R13L4/SHOC2-like"/>
</dbReference>
<dbReference type="PROSITE" id="PS00107">
    <property type="entry name" value="PROTEIN_KINASE_ATP"/>
    <property type="match status" value="1"/>
</dbReference>
<keyword evidence="13 17" id="KW-0067">ATP-binding</keyword>
<dbReference type="CDD" id="cd14066">
    <property type="entry name" value="STKc_IRAK"/>
    <property type="match status" value="1"/>
</dbReference>
<keyword evidence="11 17" id="KW-0547">Nucleotide-binding</keyword>
<evidence type="ECO:0000259" key="19">
    <source>
        <dbReference type="PROSITE" id="PS50011"/>
    </source>
</evidence>
<reference evidence="20 22" key="1">
    <citation type="journal article" date="2008" name="Science">
        <title>The Physcomitrella genome reveals evolutionary insights into the conquest of land by plants.</title>
        <authorList>
            <person name="Rensing S."/>
            <person name="Lang D."/>
            <person name="Zimmer A."/>
            <person name="Terry A."/>
            <person name="Salamov A."/>
            <person name="Shapiro H."/>
            <person name="Nishiyama T."/>
            <person name="Perroud P.-F."/>
            <person name="Lindquist E."/>
            <person name="Kamisugi Y."/>
            <person name="Tanahashi T."/>
            <person name="Sakakibara K."/>
            <person name="Fujita T."/>
            <person name="Oishi K."/>
            <person name="Shin-I T."/>
            <person name="Kuroki Y."/>
            <person name="Toyoda A."/>
            <person name="Suzuki Y."/>
            <person name="Hashimoto A."/>
            <person name="Yamaguchi K."/>
            <person name="Sugano A."/>
            <person name="Kohara Y."/>
            <person name="Fujiyama A."/>
            <person name="Anterola A."/>
            <person name="Aoki S."/>
            <person name="Ashton N."/>
            <person name="Barbazuk W.B."/>
            <person name="Barker E."/>
            <person name="Bennetzen J."/>
            <person name="Bezanilla M."/>
            <person name="Blankenship R."/>
            <person name="Cho S.H."/>
            <person name="Dutcher S."/>
            <person name="Estelle M."/>
            <person name="Fawcett J.A."/>
            <person name="Gundlach H."/>
            <person name="Hanada K."/>
            <person name="Heyl A."/>
            <person name="Hicks K.A."/>
            <person name="Hugh J."/>
            <person name="Lohr M."/>
            <person name="Mayer K."/>
            <person name="Melkozernov A."/>
            <person name="Murata T."/>
            <person name="Nelson D."/>
            <person name="Pils B."/>
            <person name="Prigge M."/>
            <person name="Reiss B."/>
            <person name="Renner T."/>
            <person name="Rombauts S."/>
            <person name="Rushton P."/>
            <person name="Sanderfoot A."/>
            <person name="Schween G."/>
            <person name="Shiu S.-H."/>
            <person name="Stueber K."/>
            <person name="Theodoulou F.L."/>
            <person name="Tu H."/>
            <person name="Van de Peer Y."/>
            <person name="Verrier P.J."/>
            <person name="Waters E."/>
            <person name="Wood A."/>
            <person name="Yang L."/>
            <person name="Cove D."/>
            <person name="Cuming A."/>
            <person name="Hasebe M."/>
            <person name="Lucas S."/>
            <person name="Mishler D.B."/>
            <person name="Reski R."/>
            <person name="Grigoriev I."/>
            <person name="Quatrano R.S."/>
            <person name="Boore J.L."/>
        </authorList>
    </citation>
    <scope>NUCLEOTIDE SEQUENCE [LARGE SCALE GENOMIC DNA]</scope>
    <source>
        <strain evidence="21 22">cv. Gransden 2004</strain>
    </source>
</reference>
<feature type="binding site" evidence="17">
    <location>
        <position position="540"/>
    </location>
    <ligand>
        <name>ATP</name>
        <dbReference type="ChEBI" id="CHEBI:30616"/>
    </ligand>
</feature>
<dbReference type="Gramene" id="Pp3c6_16010V3.1">
    <property type="protein sequence ID" value="Pp3c6_16010V3.1"/>
    <property type="gene ID" value="Pp3c6_16010"/>
</dbReference>
<dbReference type="InterPro" id="IPR011009">
    <property type="entry name" value="Kinase-like_dom_sf"/>
</dbReference>
<keyword evidence="4" id="KW-1003">Cell membrane</keyword>
<evidence type="ECO:0000256" key="5">
    <source>
        <dbReference type="ARBA" id="ARBA00022527"/>
    </source>
</evidence>
<feature type="domain" description="Protein kinase" evidence="19">
    <location>
        <begin position="512"/>
        <end position="793"/>
    </location>
</feature>
<dbReference type="GO" id="GO:0004674">
    <property type="term" value="F:protein serine/threonine kinase activity"/>
    <property type="evidence" value="ECO:0007669"/>
    <property type="project" value="UniProtKB-KW"/>
</dbReference>
<dbReference type="GO" id="GO:0005886">
    <property type="term" value="C:plasma membrane"/>
    <property type="evidence" value="ECO:0007669"/>
    <property type="project" value="UniProtKB-SubCell"/>
</dbReference>
<dbReference type="Pfam" id="PF23598">
    <property type="entry name" value="LRR_14"/>
    <property type="match status" value="1"/>
</dbReference>
<dbReference type="FunFam" id="1.10.510.10:FF:000590">
    <property type="entry name" value="PR5-like receptor kinase"/>
    <property type="match status" value="1"/>
</dbReference>
<keyword evidence="22" id="KW-1185">Reference proteome</keyword>
<dbReference type="EnsemblPlants" id="Pp3c6_16010V3.3">
    <property type="protein sequence ID" value="Pp3c6_16010V3.3"/>
    <property type="gene ID" value="Pp3c6_16010"/>
</dbReference>
<evidence type="ECO:0000256" key="8">
    <source>
        <dbReference type="ARBA" id="ARBA00022692"/>
    </source>
</evidence>
<dbReference type="FunFam" id="3.30.200.20:FF:000178">
    <property type="entry name" value="serine/threonine-protein kinase PBS1-like"/>
    <property type="match status" value="1"/>
</dbReference>
<reference evidence="21" key="3">
    <citation type="submission" date="2020-12" db="UniProtKB">
        <authorList>
            <consortium name="EnsemblPlants"/>
        </authorList>
    </citation>
    <scope>IDENTIFICATION</scope>
</reference>
<dbReference type="AlphaFoldDB" id="A0A2K1KFV3"/>
<evidence type="ECO:0000256" key="6">
    <source>
        <dbReference type="ARBA" id="ARBA00022614"/>
    </source>
</evidence>
<keyword evidence="9" id="KW-0732">Signal</keyword>
<proteinExistence type="inferred from homology"/>
<evidence type="ECO:0000313" key="22">
    <source>
        <dbReference type="Proteomes" id="UP000006727"/>
    </source>
</evidence>
<dbReference type="PRINTS" id="PR00019">
    <property type="entry name" value="LEURICHRPT"/>
</dbReference>
<keyword evidence="7" id="KW-0808">Transferase</keyword>